<reference evidence="5" key="1">
    <citation type="journal article" date="2021" name="Sci. Rep.">
        <title>Diploid genomic architecture of Nitzschia inconspicua, an elite biomass production diatom.</title>
        <authorList>
            <person name="Oliver A."/>
            <person name="Podell S."/>
            <person name="Pinowska A."/>
            <person name="Traller J.C."/>
            <person name="Smith S.R."/>
            <person name="McClure R."/>
            <person name="Beliaev A."/>
            <person name="Bohutskyi P."/>
            <person name="Hill E.A."/>
            <person name="Rabines A."/>
            <person name="Zheng H."/>
            <person name="Allen L.Z."/>
            <person name="Kuo A."/>
            <person name="Grigoriev I.V."/>
            <person name="Allen A.E."/>
            <person name="Hazlebeck D."/>
            <person name="Allen E.E."/>
        </authorList>
    </citation>
    <scope>NUCLEOTIDE SEQUENCE</scope>
    <source>
        <strain evidence="5">Hildebrandi</strain>
    </source>
</reference>
<evidence type="ECO:0000313" key="5">
    <source>
        <dbReference type="EMBL" id="KAG7344853.1"/>
    </source>
</evidence>
<proteinExistence type="predicted"/>
<keyword evidence="4" id="KW-0732">Signal</keyword>
<evidence type="ECO:0000256" key="4">
    <source>
        <dbReference type="SAM" id="SignalP"/>
    </source>
</evidence>
<dbReference type="EMBL" id="JAGRRH010000022">
    <property type="protein sequence ID" value="KAG7344853.1"/>
    <property type="molecule type" value="Genomic_DNA"/>
</dbReference>
<dbReference type="AlphaFoldDB" id="A0A9K3KL45"/>
<keyword evidence="3" id="KW-0934">Plastid</keyword>
<feature type="chain" id="PRO_5039941151" evidence="4">
    <location>
        <begin position="23"/>
        <end position="417"/>
    </location>
</feature>
<dbReference type="InterPro" id="IPR007378">
    <property type="entry name" value="Tic22-like"/>
</dbReference>
<dbReference type="GO" id="GO:0009507">
    <property type="term" value="C:chloroplast"/>
    <property type="evidence" value="ECO:0007669"/>
    <property type="project" value="UniProtKB-SubCell"/>
</dbReference>
<accession>A0A9K3KL45</accession>
<keyword evidence="6" id="KW-1185">Reference proteome</keyword>
<evidence type="ECO:0000256" key="3">
    <source>
        <dbReference type="ARBA" id="ARBA00022640"/>
    </source>
</evidence>
<keyword evidence="2" id="KW-0150">Chloroplast</keyword>
<gene>
    <name evidence="5" type="ORF">IV203_032384</name>
</gene>
<organism evidence="5 6">
    <name type="scientific">Nitzschia inconspicua</name>
    <dbReference type="NCBI Taxonomy" id="303405"/>
    <lineage>
        <taxon>Eukaryota</taxon>
        <taxon>Sar</taxon>
        <taxon>Stramenopiles</taxon>
        <taxon>Ochrophyta</taxon>
        <taxon>Bacillariophyta</taxon>
        <taxon>Bacillariophyceae</taxon>
        <taxon>Bacillariophycidae</taxon>
        <taxon>Bacillariales</taxon>
        <taxon>Bacillariaceae</taxon>
        <taxon>Nitzschia</taxon>
    </lineage>
</organism>
<name>A0A9K3KL45_9STRA</name>
<feature type="signal peptide" evidence="4">
    <location>
        <begin position="1"/>
        <end position="22"/>
    </location>
</feature>
<dbReference type="Proteomes" id="UP000693970">
    <property type="component" value="Unassembled WGS sequence"/>
</dbReference>
<evidence type="ECO:0000256" key="1">
    <source>
        <dbReference type="ARBA" id="ARBA00004229"/>
    </source>
</evidence>
<sequence>MILRPSLLLLLLASESSYTVDALHWVDVPGAIITNTRRFLNLSGISGYAHSSKESPYDRVMGHPVFQVTTPWGSAYMNMEKLDLDDIMKSDEVDLDDVASGKATLASDSNQYRTISLYYMDPDDALSAHAEFLQMEQMSKADIRVTTVSLAKALRSAANLGNGLLTGQPIDYKTGKVLSTREGGSLRHKIMPPKKQLFYAARCYGKERVGLFGTSGSSQDSSARELAVTAVLGNSALSLRNLQRRQAKRDRKIKTAPKTTWEAQYGHMDGQLGIPVFYARGMERQHPLWKGLVSGHRRETPLFFNYEDLERAWKKTRSKDKPEEPTVEVFNLWDVLTSMDKEQDRQRIQSARLPITKRALQAVTKPLQRRLSALPTSNNKNPLDLDSITFVPSSDACLYKESITARGNGKARLRPMR</sequence>
<dbReference type="GO" id="GO:0015031">
    <property type="term" value="P:protein transport"/>
    <property type="evidence" value="ECO:0007669"/>
    <property type="project" value="InterPro"/>
</dbReference>
<reference evidence="5" key="2">
    <citation type="submission" date="2021-04" db="EMBL/GenBank/DDBJ databases">
        <authorList>
            <person name="Podell S."/>
        </authorList>
    </citation>
    <scope>NUCLEOTIDE SEQUENCE</scope>
    <source>
        <strain evidence="5">Hildebrandi</strain>
    </source>
</reference>
<evidence type="ECO:0000256" key="2">
    <source>
        <dbReference type="ARBA" id="ARBA00022528"/>
    </source>
</evidence>
<comment type="caution">
    <text evidence="5">The sequence shown here is derived from an EMBL/GenBank/DDBJ whole genome shotgun (WGS) entry which is preliminary data.</text>
</comment>
<protein>
    <submittedName>
        <fullName evidence="5">Tic22-like family protein</fullName>
    </submittedName>
</protein>
<dbReference type="PANTHER" id="PTHR33926">
    <property type="entry name" value="PROTEIN TIC 22, CHLOROPLASTIC"/>
    <property type="match status" value="1"/>
</dbReference>
<dbReference type="OrthoDB" id="40347at2759"/>
<comment type="subcellular location">
    <subcellularLocation>
        <location evidence="1">Plastid</location>
        <location evidence="1">Chloroplast</location>
    </subcellularLocation>
</comment>
<dbReference type="PANTHER" id="PTHR33926:SF4">
    <property type="entry name" value="PROTEIN TIC 22, CHLOROPLASTIC"/>
    <property type="match status" value="1"/>
</dbReference>
<evidence type="ECO:0000313" key="6">
    <source>
        <dbReference type="Proteomes" id="UP000693970"/>
    </source>
</evidence>